<dbReference type="Gene3D" id="3.40.50.10690">
    <property type="entry name" value="putative lor/sdh protein like domains"/>
    <property type="match status" value="1"/>
</dbReference>
<name>A0A2Z4Y429_SUMC1</name>
<dbReference type="AlphaFoldDB" id="A0A2Z4Y429"/>
<sequence length="319" mass="34927">MTERLKPVDLTKIKTYSVADRPTKVDFSLLAKVPNIHRPLSDFFDTLPNLLKARELLLAARRIAEARLKGRGVIFMMGAHVVKCGLGPIIIRMMEDQLLTCVAINGAAAIHDFELACFGHTSEDVEKGLETGMFGMVKETADRINKAVTDGVKVGCGLGESVARGLRHWLPRYESISILANAHRLGIPLTMHVALGTDTVHQHPTCDGEAYGKGAMRDFRLLAAAIATLHDGGVVINCGSAVILPEVFLKALTVARNLGNPVRNFTAINMDMIQHYRPMQNVVLRPTRTGGTAITLTGHHEIMVPLLYAAVRSHLREYL</sequence>
<dbReference type="KEGG" id="schv:BRCON_0496"/>
<reference evidence="1 2" key="1">
    <citation type="submission" date="2018-05" db="EMBL/GenBank/DDBJ databases">
        <title>A metagenomic window into the 2 km-deep terrestrial subsurface aquifer revealed taxonomically and functionally diverse microbial community comprising novel uncultured bacterial lineages.</title>
        <authorList>
            <person name="Kadnikov V.V."/>
            <person name="Mardanov A.V."/>
            <person name="Beletsky A.V."/>
            <person name="Banks D."/>
            <person name="Pimenov N.V."/>
            <person name="Frank Y.A."/>
            <person name="Karnachuk O.V."/>
            <person name="Ravin N.V."/>
        </authorList>
    </citation>
    <scope>NUCLEOTIDE SEQUENCE [LARGE SCALE GENOMIC DNA]</scope>
    <source>
        <strain evidence="1">BY</strain>
    </source>
</reference>
<proteinExistence type="predicted"/>
<gene>
    <name evidence="1" type="ORF">BRCON_0496</name>
</gene>
<evidence type="ECO:0008006" key="3">
    <source>
        <dbReference type="Google" id="ProtNLM"/>
    </source>
</evidence>
<evidence type="ECO:0000313" key="2">
    <source>
        <dbReference type="Proteomes" id="UP000262583"/>
    </source>
</evidence>
<dbReference type="Proteomes" id="UP000262583">
    <property type="component" value="Chromosome"/>
</dbReference>
<evidence type="ECO:0000313" key="1">
    <source>
        <dbReference type="EMBL" id="AXA35273.1"/>
    </source>
</evidence>
<dbReference type="EMBL" id="CP030759">
    <property type="protein sequence ID" value="AXA35273.1"/>
    <property type="molecule type" value="Genomic_DNA"/>
</dbReference>
<organism evidence="1 2">
    <name type="scientific">Sumerlaea chitinivorans</name>
    <dbReference type="NCBI Taxonomy" id="2250252"/>
    <lineage>
        <taxon>Bacteria</taxon>
        <taxon>Candidatus Sumerlaeota</taxon>
        <taxon>Candidatus Sumerlaeia</taxon>
        <taxon>Candidatus Sumerlaeales</taxon>
        <taxon>Candidatus Sumerlaeaceae</taxon>
        <taxon>Candidatus Sumerlaea</taxon>
    </lineage>
</organism>
<protein>
    <recommendedName>
        <fullName evidence="3">Deoxyhypusine synthase</fullName>
    </recommendedName>
</protein>
<accession>A0A2Z4Y429</accession>